<gene>
    <name evidence="2" type="ORF">AMTR_s00025p00201050</name>
</gene>
<dbReference type="eggNOG" id="KOG3182">
    <property type="taxonomic scope" value="Eukaryota"/>
</dbReference>
<dbReference type="PANTHER" id="PTHR12192">
    <property type="entry name" value="CATION TRANSPORT PROTEIN CHAC-RELATED"/>
    <property type="match status" value="1"/>
</dbReference>
<dbReference type="AlphaFoldDB" id="W1PXF4"/>
<name>W1PXF4_AMBTC</name>
<dbReference type="HOGENOM" id="CLU_2443769_0_0_1"/>
<dbReference type="GO" id="GO:0061928">
    <property type="term" value="F:glutathione specific gamma-glutamylcyclotransferase activity"/>
    <property type="evidence" value="ECO:0007669"/>
    <property type="project" value="InterPro"/>
</dbReference>
<evidence type="ECO:0000313" key="3">
    <source>
        <dbReference type="Proteomes" id="UP000017836"/>
    </source>
</evidence>
<dbReference type="GO" id="GO:0006751">
    <property type="term" value="P:glutathione catabolic process"/>
    <property type="evidence" value="ECO:0007669"/>
    <property type="project" value="InterPro"/>
</dbReference>
<dbReference type="EMBL" id="KI392614">
    <property type="protein sequence ID" value="ERN12541.1"/>
    <property type="molecule type" value="Genomic_DNA"/>
</dbReference>
<proteinExistence type="predicted"/>
<evidence type="ECO:0000313" key="2">
    <source>
        <dbReference type="EMBL" id="ERN12541.1"/>
    </source>
</evidence>
<dbReference type="InterPro" id="IPR006840">
    <property type="entry name" value="ChaC"/>
</dbReference>
<dbReference type="PANTHER" id="PTHR12192:SF19">
    <property type="entry name" value="GAMMA-GLUTAMYLCYCLOTRANSFERASE 2-2"/>
    <property type="match status" value="1"/>
</dbReference>
<organism evidence="2 3">
    <name type="scientific">Amborella trichopoda</name>
    <dbReference type="NCBI Taxonomy" id="13333"/>
    <lineage>
        <taxon>Eukaryota</taxon>
        <taxon>Viridiplantae</taxon>
        <taxon>Streptophyta</taxon>
        <taxon>Embryophyta</taxon>
        <taxon>Tracheophyta</taxon>
        <taxon>Spermatophyta</taxon>
        <taxon>Magnoliopsida</taxon>
        <taxon>Amborellales</taxon>
        <taxon>Amborellaceae</taxon>
        <taxon>Amborella</taxon>
    </lineage>
</organism>
<dbReference type="Gramene" id="ERN12541">
    <property type="protein sequence ID" value="ERN12541"/>
    <property type="gene ID" value="AMTR_s00025p00201050"/>
</dbReference>
<dbReference type="STRING" id="13333.W1PXF4"/>
<keyword evidence="1" id="KW-0456">Lyase</keyword>
<protein>
    <submittedName>
        <fullName evidence="2">Uncharacterized protein</fullName>
    </submittedName>
</protein>
<reference evidence="3" key="1">
    <citation type="journal article" date="2013" name="Science">
        <title>The Amborella genome and the evolution of flowering plants.</title>
        <authorList>
            <consortium name="Amborella Genome Project"/>
        </authorList>
    </citation>
    <scope>NUCLEOTIDE SEQUENCE [LARGE SCALE GENOMIC DNA]</scope>
</reference>
<dbReference type="Proteomes" id="UP000017836">
    <property type="component" value="Unassembled WGS sequence"/>
</dbReference>
<dbReference type="Pfam" id="PF04752">
    <property type="entry name" value="ChaC"/>
    <property type="match status" value="1"/>
</dbReference>
<evidence type="ECO:0000256" key="1">
    <source>
        <dbReference type="ARBA" id="ARBA00023239"/>
    </source>
</evidence>
<sequence length="90" mass="9963">MASQIATASGPCGNNRDYLFMLEKALFDIGHEEDMVIELAREVRKVVGKMTKGIPIPLATGTHLPINPQFTHIHHHLPIPESPKILILDS</sequence>
<accession>W1PXF4</accession>
<keyword evidence="3" id="KW-1185">Reference proteome</keyword>